<evidence type="ECO:0000256" key="13">
    <source>
        <dbReference type="ARBA" id="ARBA00040033"/>
    </source>
</evidence>
<feature type="region of interest" description="Disordered" evidence="18">
    <location>
        <begin position="447"/>
        <end position="507"/>
    </location>
</feature>
<feature type="region of interest" description="Disordered" evidence="18">
    <location>
        <begin position="206"/>
        <end position="240"/>
    </location>
</feature>
<dbReference type="InterPro" id="IPR036427">
    <property type="entry name" value="Bromodomain-like_sf"/>
</dbReference>
<evidence type="ECO:0000256" key="4">
    <source>
        <dbReference type="ARBA" id="ARBA00022853"/>
    </source>
</evidence>
<proteinExistence type="inferred from homology"/>
<dbReference type="CDD" id="cd05497">
    <property type="entry name" value="Bromo_Brdt_I_like"/>
    <property type="match status" value="1"/>
</dbReference>
<dbReference type="PROSITE" id="PS00633">
    <property type="entry name" value="BROMODOMAIN_1"/>
    <property type="match status" value="2"/>
</dbReference>
<keyword evidence="5" id="KW-0744">Spermatogenesis</keyword>
<dbReference type="Proteomes" id="UP000011080">
    <property type="component" value="Unassembled WGS sequence"/>
</dbReference>
<keyword evidence="6" id="KW-0805">Transcription regulation</keyword>
<dbReference type="EMBL" id="JH881033">
    <property type="protein sequence ID" value="ELR57110.1"/>
    <property type="molecule type" value="Genomic_DNA"/>
</dbReference>
<dbReference type="GO" id="GO:0007283">
    <property type="term" value="P:spermatogenesis"/>
    <property type="evidence" value="ECO:0007669"/>
    <property type="project" value="UniProtKB-KW"/>
</dbReference>
<feature type="compositionally biased region" description="Basic residues" evidence="18">
    <location>
        <begin position="472"/>
        <end position="493"/>
    </location>
</feature>
<dbReference type="Gene3D" id="1.20.920.10">
    <property type="entry name" value="Bromodomain-like"/>
    <property type="match status" value="2"/>
</dbReference>
<protein>
    <recommendedName>
        <fullName evidence="13">Bromodomain testis-specific protein</fullName>
    </recommendedName>
    <alternativeName>
        <fullName evidence="14">Bromodomain-containing protein 2</fullName>
    </alternativeName>
</protein>
<accession>L8IKP6</accession>
<evidence type="ECO:0000256" key="7">
    <source>
        <dbReference type="ARBA" id="ARBA00023054"/>
    </source>
</evidence>
<comment type="subunit">
    <text evidence="16">Homodimer. Interacts with E2F1. Interacts with (acetylated) STAT3; promoting STAT3 recruitment to chromatin. Interacts with CTCF; promoting BRD2 recruitment to chromatin.</text>
</comment>
<dbReference type="GO" id="GO:0006338">
    <property type="term" value="P:chromatin remodeling"/>
    <property type="evidence" value="ECO:0007669"/>
    <property type="project" value="TreeGrafter"/>
</dbReference>
<feature type="domain" description="Bromo" evidence="19">
    <location>
        <begin position="286"/>
        <end position="358"/>
    </location>
</feature>
<dbReference type="PROSITE" id="PS50014">
    <property type="entry name" value="BROMODOMAIN_2"/>
    <property type="match status" value="2"/>
</dbReference>
<dbReference type="Pfam" id="PF00439">
    <property type="entry name" value="Bromodomain"/>
    <property type="match status" value="2"/>
</dbReference>
<keyword evidence="3" id="KW-0221">Differentiation</keyword>
<evidence type="ECO:0000256" key="17">
    <source>
        <dbReference type="PROSITE-ProRule" id="PRU00035"/>
    </source>
</evidence>
<evidence type="ECO:0000256" key="14">
    <source>
        <dbReference type="ARBA" id="ARBA00040998"/>
    </source>
</evidence>
<evidence type="ECO:0000256" key="1">
    <source>
        <dbReference type="ARBA" id="ARBA00004123"/>
    </source>
</evidence>
<comment type="similarity">
    <text evidence="15">Belongs to the BET family.</text>
</comment>
<evidence type="ECO:0000256" key="16">
    <source>
        <dbReference type="ARBA" id="ARBA00046861"/>
    </source>
</evidence>
<dbReference type="InterPro" id="IPR038336">
    <property type="entry name" value="NET_sf"/>
</dbReference>
<feature type="domain" description="Bromo" evidence="19">
    <location>
        <begin position="43"/>
        <end position="115"/>
    </location>
</feature>
<dbReference type="GO" id="GO:0030154">
    <property type="term" value="P:cell differentiation"/>
    <property type="evidence" value="ECO:0007669"/>
    <property type="project" value="UniProtKB-KW"/>
</dbReference>
<dbReference type="FunFam" id="1.20.920.10:FF:000003">
    <property type="entry name" value="Bromodomain-containing protein 2"/>
    <property type="match status" value="1"/>
</dbReference>
<dbReference type="FunFam" id="1.20.1270.220:FF:000001">
    <property type="entry name" value="bromodomain-containing protein 2 isoform X1"/>
    <property type="match status" value="1"/>
</dbReference>
<dbReference type="GO" id="GO:0000785">
    <property type="term" value="C:chromatin"/>
    <property type="evidence" value="ECO:0007669"/>
    <property type="project" value="TreeGrafter"/>
</dbReference>
<keyword evidence="10" id="KW-0804">Transcription</keyword>
<sequence length="964" mass="110486">MSLPSRQTAIVNPPPPEYINTKKNGRLTNQLQYLQKVVLKALWKHSFSWPFQQPVDAVKLKLPDYYTIIKNPMDLNTIKKRLEHKYYVKASECIEDFNTMFSNCYLYNKPGDDIVLMAQALEKLFRQKLSQMPQEEQVVGGKERIKKGTQQNMTVSIKGKQSPKALGKLLTQQVIPSVFPETSVSPSNLAQGAPLNTVSQTVTQVTKGVKRKADTTTPTTSGVKASGESSPTLTEKKSGKMPLIKENMLKNVLPDSQQQYKVAKNAKVTEQLRHCSEILKEMLGKKHLSYAWPFYNPVDVNALGLHNYYDIVKTPMDLGTIKAKMDNQEYKDAYEFAADVRLMFMNCYKYNPPDHEVVTMARMLQDVFEMHFAKIPDEPVESMPVCYVKTDTTKTLGRESSSEASSEDNSSGDSEDERVQRLAKLQEQLQAVHQQLQVLSQVPFRKLKRKNEKSKREKKKEKIDNRDENPRKKFKQMKLKEKSKRNLPKKKKPQVFTMKSEDEDNAKPMNYDEKRQLSLDINKLPGDKLGRVVHIIQSREPSLRNSNPDEIEIDFETLKSSTLRELQKYVAGCLRKRSLKPNGKRTMKSREELHSEKKLELEKRLLDVNNKLNSRKRQTKPEKTQSTKAIGSGSRLSESSSSSSSSSSSESESSSSDSSSSDSSDSESEMFPKFTGVKQNDSPKERLQCHSLKNLMLIQDIKRKYIYRIMNKCTYLCVKSSVQDTTSGVTSLVHQTACSNGTPPNHHQLVFNHQEPKHSQSVENISPLQILPLLDDSEQLLNGLTVMPQSSDNDTVMLESEYQGQVPVQKDIKIKNADSWKSLGKPVKTSGVLKSSDELFNQFRKAAIEKEVRARTQELIRKHLEQNTKEPKVFQENQRDHCFTLESFPNKMQNKCLEEEQKEDQQSQEAQDKDKLWLLKDRNLAREKEQERRRREAMAGTIDMTLQSDIMTMFENNFDYNSVF</sequence>
<keyword evidence="7" id="KW-0175">Coiled coil</keyword>
<evidence type="ECO:0000259" key="19">
    <source>
        <dbReference type="PROSITE" id="PS50014"/>
    </source>
</evidence>
<dbReference type="InterPro" id="IPR031354">
    <property type="entry name" value="BRD4_CDT"/>
</dbReference>
<keyword evidence="8 17" id="KW-0103">Bromodomain</keyword>
<dbReference type="AlphaFoldDB" id="L8IKP6"/>
<gene>
    <name evidence="21" type="ORF">M91_06362</name>
</gene>
<dbReference type="PROSITE" id="PS51525">
    <property type="entry name" value="NET"/>
    <property type="match status" value="1"/>
</dbReference>
<evidence type="ECO:0000256" key="9">
    <source>
        <dbReference type="ARBA" id="ARBA00023159"/>
    </source>
</evidence>
<dbReference type="CDD" id="cd05498">
    <property type="entry name" value="Bromo_Brdt_II_like"/>
    <property type="match status" value="1"/>
</dbReference>
<organism evidence="21 22">
    <name type="scientific">Bos mutus</name>
    <name type="common">wild yak</name>
    <dbReference type="NCBI Taxonomy" id="72004"/>
    <lineage>
        <taxon>Eukaryota</taxon>
        <taxon>Metazoa</taxon>
        <taxon>Chordata</taxon>
        <taxon>Craniata</taxon>
        <taxon>Vertebrata</taxon>
        <taxon>Euteleostomi</taxon>
        <taxon>Mammalia</taxon>
        <taxon>Eutheria</taxon>
        <taxon>Laurasiatheria</taxon>
        <taxon>Artiodactyla</taxon>
        <taxon>Ruminantia</taxon>
        <taxon>Pecora</taxon>
        <taxon>Bovidae</taxon>
        <taxon>Bovinae</taxon>
        <taxon>Bos</taxon>
    </lineage>
</organism>
<dbReference type="FunFam" id="1.20.920.10:FF:000002">
    <property type="entry name" value="Bromodomain-containing protein 4"/>
    <property type="match status" value="1"/>
</dbReference>
<dbReference type="PANTHER" id="PTHR22880">
    <property type="entry name" value="FALZ-RELATED BROMODOMAIN-CONTAINING PROTEINS"/>
    <property type="match status" value="1"/>
</dbReference>
<comment type="subcellular location">
    <subcellularLocation>
        <location evidence="1">Nucleus</location>
    </subcellularLocation>
</comment>
<evidence type="ECO:0000256" key="10">
    <source>
        <dbReference type="ARBA" id="ARBA00023163"/>
    </source>
</evidence>
<feature type="region of interest" description="Disordered" evidence="18">
    <location>
        <begin position="394"/>
        <end position="420"/>
    </location>
</feature>
<keyword evidence="4" id="KW-0156">Chromatin regulator</keyword>
<feature type="compositionally biased region" description="Low complexity" evidence="18">
    <location>
        <begin position="637"/>
        <end position="663"/>
    </location>
</feature>
<dbReference type="STRING" id="72004.ENSBMUP00000019042"/>
<feature type="compositionally biased region" description="Low complexity" evidence="18">
    <location>
        <begin position="402"/>
        <end position="412"/>
    </location>
</feature>
<evidence type="ECO:0000256" key="6">
    <source>
        <dbReference type="ARBA" id="ARBA00023015"/>
    </source>
</evidence>
<dbReference type="InterPro" id="IPR018359">
    <property type="entry name" value="Bromodomain_CS"/>
</dbReference>
<dbReference type="PANTHER" id="PTHR22880:SF175">
    <property type="entry name" value="BROMODOMAIN TESTIS-SPECIFIC PROTEIN"/>
    <property type="match status" value="1"/>
</dbReference>
<evidence type="ECO:0000256" key="12">
    <source>
        <dbReference type="ARBA" id="ARBA00023254"/>
    </source>
</evidence>
<dbReference type="GO" id="GO:0006355">
    <property type="term" value="P:regulation of DNA-templated transcription"/>
    <property type="evidence" value="ECO:0007669"/>
    <property type="project" value="TreeGrafter"/>
</dbReference>
<evidence type="ECO:0000256" key="2">
    <source>
        <dbReference type="ARBA" id="ARBA00022737"/>
    </source>
</evidence>
<dbReference type="InterPro" id="IPR027353">
    <property type="entry name" value="NET_dom"/>
</dbReference>
<evidence type="ECO:0000256" key="11">
    <source>
        <dbReference type="ARBA" id="ARBA00023242"/>
    </source>
</evidence>
<dbReference type="InterPro" id="IPR043508">
    <property type="entry name" value="Bromo_Brdt_I"/>
</dbReference>
<evidence type="ECO:0000256" key="3">
    <source>
        <dbReference type="ARBA" id="ARBA00022782"/>
    </source>
</evidence>
<feature type="region of interest" description="Disordered" evidence="18">
    <location>
        <begin position="607"/>
        <end position="685"/>
    </location>
</feature>
<dbReference type="InterPro" id="IPR050935">
    <property type="entry name" value="Bromo_chromatin_reader"/>
</dbReference>
<feature type="domain" description="NET" evidence="20">
    <location>
        <begin position="499"/>
        <end position="581"/>
    </location>
</feature>
<feature type="compositionally biased region" description="Basic and acidic residues" evidence="18">
    <location>
        <begin position="460"/>
        <end position="471"/>
    </location>
</feature>
<dbReference type="Pfam" id="PF17035">
    <property type="entry name" value="BET"/>
    <property type="match status" value="1"/>
</dbReference>
<dbReference type="PRINTS" id="PR00503">
    <property type="entry name" value="BROMODOMAIN"/>
</dbReference>
<evidence type="ECO:0000313" key="22">
    <source>
        <dbReference type="Proteomes" id="UP000011080"/>
    </source>
</evidence>
<feature type="compositionally biased region" description="Basic residues" evidence="18">
    <location>
        <begin position="447"/>
        <end position="459"/>
    </location>
</feature>
<dbReference type="GO" id="GO:0051321">
    <property type="term" value="P:meiotic cell cycle"/>
    <property type="evidence" value="ECO:0007669"/>
    <property type="project" value="UniProtKB-KW"/>
</dbReference>
<dbReference type="SMART" id="SM00297">
    <property type="entry name" value="BROMO"/>
    <property type="match status" value="2"/>
</dbReference>
<evidence type="ECO:0000256" key="15">
    <source>
        <dbReference type="ARBA" id="ARBA00044509"/>
    </source>
</evidence>
<dbReference type="Pfam" id="PF17105">
    <property type="entry name" value="BRD4_CDT"/>
    <property type="match status" value="1"/>
</dbReference>
<reference evidence="21 22" key="1">
    <citation type="journal article" date="2012" name="Nat. Genet.">
        <title>The yak genome and adaptation to life at high altitude.</title>
        <authorList>
            <person name="Qiu Q."/>
            <person name="Zhang G."/>
            <person name="Ma T."/>
            <person name="Qian W."/>
            <person name="Wang J."/>
            <person name="Ye Z."/>
            <person name="Cao C."/>
            <person name="Hu Q."/>
            <person name="Kim J."/>
            <person name="Larkin D.M."/>
            <person name="Auvil L."/>
            <person name="Capitanu B."/>
            <person name="Ma J."/>
            <person name="Lewin H.A."/>
            <person name="Qian X."/>
            <person name="Lang Y."/>
            <person name="Zhou R."/>
            <person name="Wang L."/>
            <person name="Wang K."/>
            <person name="Xia J."/>
            <person name="Liao S."/>
            <person name="Pan S."/>
            <person name="Lu X."/>
            <person name="Hou H."/>
            <person name="Wang Y."/>
            <person name="Zang X."/>
            <person name="Yin Y."/>
            <person name="Ma H."/>
            <person name="Zhang J."/>
            <person name="Wang Z."/>
            <person name="Zhang Y."/>
            <person name="Zhang D."/>
            <person name="Yonezawa T."/>
            <person name="Hasegawa M."/>
            <person name="Zhong Y."/>
            <person name="Liu W."/>
            <person name="Zhang Y."/>
            <person name="Huang Z."/>
            <person name="Zhang S."/>
            <person name="Long R."/>
            <person name="Yang H."/>
            <person name="Wang J."/>
            <person name="Lenstra J.A."/>
            <person name="Cooper D.N."/>
            <person name="Wu Y."/>
            <person name="Wang J."/>
            <person name="Shi P."/>
            <person name="Wang J."/>
            <person name="Liu J."/>
        </authorList>
    </citation>
    <scope>NUCLEOTIDE SEQUENCE [LARGE SCALE GENOMIC DNA]</scope>
    <source>
        <strain evidence="22">yakQH1</strain>
    </source>
</reference>
<evidence type="ECO:0000259" key="20">
    <source>
        <dbReference type="PROSITE" id="PS51525"/>
    </source>
</evidence>
<name>L8IKP6_9CETA</name>
<keyword evidence="9" id="KW-0010">Activator</keyword>
<dbReference type="GO" id="GO:0005634">
    <property type="term" value="C:nucleus"/>
    <property type="evidence" value="ECO:0007669"/>
    <property type="project" value="UniProtKB-SubCell"/>
</dbReference>
<dbReference type="SUPFAM" id="SSF47370">
    <property type="entry name" value="Bromodomain"/>
    <property type="match status" value="2"/>
</dbReference>
<evidence type="ECO:0000256" key="18">
    <source>
        <dbReference type="SAM" id="MobiDB-lite"/>
    </source>
</evidence>
<dbReference type="Gene3D" id="1.20.1270.220">
    <property type="match status" value="1"/>
</dbReference>
<keyword evidence="12" id="KW-0469">Meiosis</keyword>
<dbReference type="InterPro" id="IPR043509">
    <property type="entry name" value="Bromo_Brdt_II"/>
</dbReference>
<evidence type="ECO:0000256" key="5">
    <source>
        <dbReference type="ARBA" id="ARBA00022871"/>
    </source>
</evidence>
<keyword evidence="11" id="KW-0539">Nucleus</keyword>
<dbReference type="InterPro" id="IPR001487">
    <property type="entry name" value="Bromodomain"/>
</dbReference>
<evidence type="ECO:0000313" key="21">
    <source>
        <dbReference type="EMBL" id="ELR57110.1"/>
    </source>
</evidence>
<evidence type="ECO:0000256" key="8">
    <source>
        <dbReference type="ARBA" id="ARBA00023117"/>
    </source>
</evidence>
<keyword evidence="2" id="KW-0677">Repeat</keyword>
<feature type="compositionally biased region" description="Polar residues" evidence="18">
    <location>
        <begin position="215"/>
        <end position="233"/>
    </location>
</feature>